<name>A0A2D3LLG8_PREIN</name>
<protein>
    <submittedName>
        <fullName evidence="1">Uncharacterized protein</fullName>
    </submittedName>
</protein>
<accession>A0A2D3LLG8</accession>
<reference evidence="1 2" key="1">
    <citation type="submission" date="2017-11" db="EMBL/GenBank/DDBJ databases">
        <title>Genome sequencing of Prevotella intermedia KCOM 1949.</title>
        <authorList>
            <person name="Kook J.-K."/>
            <person name="Park S.-N."/>
            <person name="Lim Y.K."/>
        </authorList>
    </citation>
    <scope>NUCLEOTIDE SEQUENCE [LARGE SCALE GENOMIC DNA]</scope>
    <source>
        <strain evidence="1 2">KCOM 1949</strain>
    </source>
</reference>
<dbReference type="EMBL" id="CP024727">
    <property type="protein sequence ID" value="ATV31465.1"/>
    <property type="molecule type" value="Genomic_DNA"/>
</dbReference>
<proteinExistence type="predicted"/>
<sequence length="96" mass="11248">MHDKSGCFASQNSRFRNAKAQLSFFKKTIFTKQGCFFTFAIKQQIDNFSAVFLQWQPLPCLFRQLIASAEIYITQRNSIGIALLQYQWSFSFLYII</sequence>
<organism evidence="1 2">
    <name type="scientific">Prevotella intermedia</name>
    <dbReference type="NCBI Taxonomy" id="28131"/>
    <lineage>
        <taxon>Bacteria</taxon>
        <taxon>Pseudomonadati</taxon>
        <taxon>Bacteroidota</taxon>
        <taxon>Bacteroidia</taxon>
        <taxon>Bacteroidales</taxon>
        <taxon>Prevotellaceae</taxon>
        <taxon>Prevotella</taxon>
    </lineage>
</organism>
<gene>
    <name evidence="1" type="ORF">CTM46_08480</name>
</gene>
<dbReference type="AlphaFoldDB" id="A0A2D3LLG8"/>
<dbReference type="Proteomes" id="UP000230742">
    <property type="component" value="Chromosome 1"/>
</dbReference>
<evidence type="ECO:0000313" key="2">
    <source>
        <dbReference type="Proteomes" id="UP000230742"/>
    </source>
</evidence>
<evidence type="ECO:0000313" key="1">
    <source>
        <dbReference type="EMBL" id="ATV31465.1"/>
    </source>
</evidence>